<feature type="region of interest" description="Disordered" evidence="1">
    <location>
        <begin position="116"/>
        <end position="293"/>
    </location>
</feature>
<accession>A0A1X0NFW6</accession>
<sequence>MMMRPVVCLVVFLLSVAYVCVEANGQPGAADGLGGTGGVDLECRTGTTHTDGKCIANKEPRLEGKNENKGWDESNEGLGKDGVTNGKRIYHPGVSDLDVIDDVLKVPKGDTTSIKQELADNLRGGAKGPNPGETLQREEEGVHSHVTHPEEGQLETQKGHERKESRDPESTLQQTKETRENENLVQEDREVARPSVPSVGEPESIPVETTATVPSPTKAAKPHSAPEGTPESERTVNPPTGEHTTEEVNTNQTNPQSQSESTPTTSQETNTTTPPSTENTTAEAPTTTSSPVANAVITNIASTVKNKGNADSSSSISPVWMRTAAPLLIVAVLVSVTVY</sequence>
<dbReference type="RefSeq" id="XP_028877720.1">
    <property type="nucleotide sequence ID" value="XM_029031014.1"/>
</dbReference>
<dbReference type="GeneID" id="39990794"/>
<keyword evidence="2" id="KW-0732">Signal</keyword>
<keyword evidence="4" id="KW-1185">Reference proteome</keyword>
<proteinExistence type="predicted"/>
<feature type="compositionally biased region" description="Basic and acidic residues" evidence="1">
    <location>
        <begin position="135"/>
        <end position="169"/>
    </location>
</feature>
<feature type="compositionally biased region" description="Basic and acidic residues" evidence="1">
    <location>
        <begin position="54"/>
        <end position="72"/>
    </location>
</feature>
<organism evidence="3 4">
    <name type="scientific">Trypanosoma theileri</name>
    <dbReference type="NCBI Taxonomy" id="67003"/>
    <lineage>
        <taxon>Eukaryota</taxon>
        <taxon>Discoba</taxon>
        <taxon>Euglenozoa</taxon>
        <taxon>Kinetoplastea</taxon>
        <taxon>Metakinetoplastina</taxon>
        <taxon>Trypanosomatida</taxon>
        <taxon>Trypanosomatidae</taxon>
        <taxon>Trypanosoma</taxon>
    </lineage>
</organism>
<comment type="caution">
    <text evidence="3">The sequence shown here is derived from an EMBL/GenBank/DDBJ whole genome shotgun (WGS) entry which is preliminary data.</text>
</comment>
<evidence type="ECO:0008006" key="5">
    <source>
        <dbReference type="Google" id="ProtNLM"/>
    </source>
</evidence>
<dbReference type="EMBL" id="NBCO01000062">
    <property type="protein sequence ID" value="ORC83654.1"/>
    <property type="molecule type" value="Genomic_DNA"/>
</dbReference>
<dbReference type="VEuPathDB" id="TriTrypDB:TM35_000621280"/>
<evidence type="ECO:0000313" key="4">
    <source>
        <dbReference type="Proteomes" id="UP000192257"/>
    </source>
</evidence>
<protein>
    <recommendedName>
        <fullName evidence="5">Mucin-associated surface protein (MASP)</fullName>
    </recommendedName>
</protein>
<feature type="compositionally biased region" description="Basic and acidic residues" evidence="1">
    <location>
        <begin position="176"/>
        <end position="192"/>
    </location>
</feature>
<name>A0A1X0NFW6_9TRYP</name>
<dbReference type="AlphaFoldDB" id="A0A1X0NFW6"/>
<feature type="compositionally biased region" description="Low complexity" evidence="1">
    <location>
        <begin position="250"/>
        <end position="291"/>
    </location>
</feature>
<feature type="signal peptide" evidence="2">
    <location>
        <begin position="1"/>
        <end position="23"/>
    </location>
</feature>
<reference evidence="3 4" key="1">
    <citation type="submission" date="2017-03" db="EMBL/GenBank/DDBJ databases">
        <title>An alternative strategy for trypanosome survival in the mammalian bloodstream revealed through genome and transcriptome analysis of the ubiquitous bovine parasite Trypanosoma (Megatrypanum) theileri.</title>
        <authorList>
            <person name="Kelly S."/>
            <person name="Ivens A."/>
            <person name="Mott A."/>
            <person name="O'Neill E."/>
            <person name="Emms D."/>
            <person name="Macleod O."/>
            <person name="Voorheis P."/>
            <person name="Matthews J."/>
            <person name="Matthews K."/>
            <person name="Carrington M."/>
        </authorList>
    </citation>
    <scope>NUCLEOTIDE SEQUENCE [LARGE SCALE GENOMIC DNA]</scope>
    <source>
        <strain evidence="3">Edinburgh</strain>
    </source>
</reference>
<dbReference type="Proteomes" id="UP000192257">
    <property type="component" value="Unassembled WGS sequence"/>
</dbReference>
<evidence type="ECO:0000256" key="2">
    <source>
        <dbReference type="SAM" id="SignalP"/>
    </source>
</evidence>
<evidence type="ECO:0000313" key="3">
    <source>
        <dbReference type="EMBL" id="ORC83654.1"/>
    </source>
</evidence>
<evidence type="ECO:0000256" key="1">
    <source>
        <dbReference type="SAM" id="MobiDB-lite"/>
    </source>
</evidence>
<feature type="chain" id="PRO_5010887101" description="Mucin-associated surface protein (MASP)" evidence="2">
    <location>
        <begin position="24"/>
        <end position="339"/>
    </location>
</feature>
<feature type="region of interest" description="Disordered" evidence="1">
    <location>
        <begin position="54"/>
        <end position="92"/>
    </location>
</feature>
<gene>
    <name evidence="3" type="ORF">TM35_000621280</name>
</gene>